<dbReference type="Proteomes" id="UP000036513">
    <property type="component" value="Unassembled WGS sequence"/>
</dbReference>
<feature type="compositionally biased region" description="Pro residues" evidence="1">
    <location>
        <begin position="46"/>
        <end position="57"/>
    </location>
</feature>
<dbReference type="AlphaFoldDB" id="A0A0J6VZZ3"/>
<proteinExistence type="predicted"/>
<dbReference type="STRING" id="37916.MCHLDSM_02794"/>
<dbReference type="PATRIC" id="fig|37916.4.peg.2720"/>
<protein>
    <submittedName>
        <fullName evidence="2">Uncharacterized protein</fullName>
    </submittedName>
</protein>
<evidence type="ECO:0000313" key="2">
    <source>
        <dbReference type="EMBL" id="KMO76645.1"/>
    </source>
</evidence>
<feature type="compositionally biased region" description="Basic and acidic residues" evidence="1">
    <location>
        <begin position="80"/>
        <end position="97"/>
    </location>
</feature>
<name>A0A0J6VZZ3_9MYCO</name>
<organism evidence="2 3">
    <name type="scientific">Mycolicibacterium chlorophenolicum</name>
    <dbReference type="NCBI Taxonomy" id="37916"/>
    <lineage>
        <taxon>Bacteria</taxon>
        <taxon>Bacillati</taxon>
        <taxon>Actinomycetota</taxon>
        <taxon>Actinomycetes</taxon>
        <taxon>Mycobacteriales</taxon>
        <taxon>Mycobacteriaceae</taxon>
        <taxon>Mycolicibacterium</taxon>
    </lineage>
</organism>
<reference evidence="2 3" key="1">
    <citation type="journal article" date="2015" name="Genome Biol. Evol.">
        <title>Characterization of Three Mycobacterium spp. with Potential Use in Bioremediation by Genome Sequencing and Comparative Genomics.</title>
        <authorList>
            <person name="Das S."/>
            <person name="Pettersson B.M."/>
            <person name="Behra P.R."/>
            <person name="Ramesh M."/>
            <person name="Dasgupta S."/>
            <person name="Bhattacharya A."/>
            <person name="Kirsebom L.A."/>
        </authorList>
    </citation>
    <scope>NUCLEOTIDE SEQUENCE [LARGE SCALE GENOMIC DNA]</scope>
    <source>
        <strain evidence="2 3">DSM 43826</strain>
    </source>
</reference>
<feature type="region of interest" description="Disordered" evidence="1">
    <location>
        <begin position="1"/>
        <end position="121"/>
    </location>
</feature>
<accession>A0A0J6VZZ3</accession>
<gene>
    <name evidence="2" type="ORF">MCHLDSM_02794</name>
</gene>
<evidence type="ECO:0000256" key="1">
    <source>
        <dbReference type="SAM" id="MobiDB-lite"/>
    </source>
</evidence>
<keyword evidence="3" id="KW-1185">Reference proteome</keyword>
<evidence type="ECO:0000313" key="3">
    <source>
        <dbReference type="Proteomes" id="UP000036513"/>
    </source>
</evidence>
<feature type="compositionally biased region" description="Polar residues" evidence="1">
    <location>
        <begin position="99"/>
        <end position="108"/>
    </location>
</feature>
<feature type="compositionally biased region" description="Low complexity" evidence="1">
    <location>
        <begin position="16"/>
        <end position="30"/>
    </location>
</feature>
<sequence>MKTFWEGWTDTQTADGTVRVTTPTGHTYTTKPFSSLLFPSWNTTTGPPPPSGTTPPRRPGRSLMMPTRGRTRAQNRAARITRERELNALQRQHDRNAKPQPQQHNTAITPEPDCGDDPPPF</sequence>
<dbReference type="EMBL" id="JYNL01000023">
    <property type="protein sequence ID" value="KMO76645.1"/>
    <property type="molecule type" value="Genomic_DNA"/>
</dbReference>
<comment type="caution">
    <text evidence="2">The sequence shown here is derived from an EMBL/GenBank/DDBJ whole genome shotgun (WGS) entry which is preliminary data.</text>
</comment>